<accession>A0A443SRW9</accession>
<dbReference type="PANTHER" id="PTHR23116:SF36">
    <property type="entry name" value="HARMONIN"/>
    <property type="match status" value="1"/>
</dbReference>
<comment type="caution">
    <text evidence="5">The sequence shown here is derived from an EMBL/GenBank/DDBJ whole genome shotgun (WGS) entry which is preliminary data.</text>
</comment>
<gene>
    <name evidence="5" type="ORF">B4U80_13628</name>
</gene>
<dbReference type="InterPro" id="IPR036034">
    <property type="entry name" value="PDZ_sf"/>
</dbReference>
<dbReference type="OrthoDB" id="6021951at2759"/>
<dbReference type="GO" id="GO:0005886">
    <property type="term" value="C:plasma membrane"/>
    <property type="evidence" value="ECO:0007669"/>
    <property type="project" value="TreeGrafter"/>
</dbReference>
<keyword evidence="6" id="KW-1185">Reference proteome</keyword>
<evidence type="ECO:0000256" key="1">
    <source>
        <dbReference type="ARBA" id="ARBA00004316"/>
    </source>
</evidence>
<dbReference type="VEuPathDB" id="VectorBase:LDEU001792"/>
<evidence type="ECO:0000256" key="3">
    <source>
        <dbReference type="ARBA" id="ARBA00023273"/>
    </source>
</evidence>
<dbReference type="GO" id="GO:0032426">
    <property type="term" value="C:stereocilium tip"/>
    <property type="evidence" value="ECO:0007669"/>
    <property type="project" value="TreeGrafter"/>
</dbReference>
<evidence type="ECO:0000256" key="2">
    <source>
        <dbReference type="ARBA" id="ARBA00022737"/>
    </source>
</evidence>
<dbReference type="Gene3D" id="2.30.42.10">
    <property type="match status" value="1"/>
</dbReference>
<organism evidence="5 6">
    <name type="scientific">Leptotrombidium deliense</name>
    <dbReference type="NCBI Taxonomy" id="299467"/>
    <lineage>
        <taxon>Eukaryota</taxon>
        <taxon>Metazoa</taxon>
        <taxon>Ecdysozoa</taxon>
        <taxon>Arthropoda</taxon>
        <taxon>Chelicerata</taxon>
        <taxon>Arachnida</taxon>
        <taxon>Acari</taxon>
        <taxon>Acariformes</taxon>
        <taxon>Trombidiformes</taxon>
        <taxon>Prostigmata</taxon>
        <taxon>Anystina</taxon>
        <taxon>Parasitengona</taxon>
        <taxon>Trombiculoidea</taxon>
        <taxon>Trombiculidae</taxon>
        <taxon>Leptotrombidium</taxon>
    </lineage>
</organism>
<dbReference type="Pfam" id="PF00595">
    <property type="entry name" value="PDZ"/>
    <property type="match status" value="1"/>
</dbReference>
<protein>
    <submittedName>
        <fullName evidence="5">Whirlin-like protein</fullName>
    </submittedName>
</protein>
<dbReference type="GO" id="GO:0005929">
    <property type="term" value="C:cilium"/>
    <property type="evidence" value="ECO:0007669"/>
    <property type="project" value="TreeGrafter"/>
</dbReference>
<dbReference type="PROSITE" id="PS50106">
    <property type="entry name" value="PDZ"/>
    <property type="match status" value="1"/>
</dbReference>
<dbReference type="SUPFAM" id="SSF50156">
    <property type="entry name" value="PDZ domain-like"/>
    <property type="match status" value="1"/>
</dbReference>
<evidence type="ECO:0000259" key="4">
    <source>
        <dbReference type="PROSITE" id="PS50106"/>
    </source>
</evidence>
<evidence type="ECO:0000313" key="6">
    <source>
        <dbReference type="Proteomes" id="UP000288716"/>
    </source>
</evidence>
<comment type="subcellular location">
    <subcellularLocation>
        <location evidence="1">Cell projection</location>
    </subcellularLocation>
</comment>
<proteinExistence type="predicted"/>
<keyword evidence="3" id="KW-0966">Cell projection</keyword>
<dbReference type="AlphaFoldDB" id="A0A443SRW9"/>
<dbReference type="InterPro" id="IPR001478">
    <property type="entry name" value="PDZ"/>
</dbReference>
<dbReference type="STRING" id="299467.A0A443SRW9"/>
<sequence length="113" mass="12194">MIMASCLISTATAANKSSAPSQGFMCGNGNSNYRVTRSNYNRIVEEISDQSNEYHRTSDATTVVSDIRIVKLKRVGNSPLGFSIRGGYEHGTGVFVSEVSANSEAEREGLQVL</sequence>
<dbReference type="Proteomes" id="UP000288716">
    <property type="component" value="Unassembled WGS sequence"/>
</dbReference>
<dbReference type="InterPro" id="IPR051844">
    <property type="entry name" value="USH2_Complex_Protein"/>
</dbReference>
<dbReference type="EMBL" id="NCKV01000580">
    <property type="protein sequence ID" value="RWS30249.1"/>
    <property type="molecule type" value="Genomic_DNA"/>
</dbReference>
<keyword evidence="2" id="KW-0677">Repeat</keyword>
<dbReference type="PANTHER" id="PTHR23116">
    <property type="entry name" value="PDZ DOMAIN CONTAINING WHIRLIN AND HARMONIN-RELATED"/>
    <property type="match status" value="1"/>
</dbReference>
<reference evidence="5 6" key="1">
    <citation type="journal article" date="2018" name="Gigascience">
        <title>Genomes of trombidid mites reveal novel predicted allergens and laterally-transferred genes associated with secondary metabolism.</title>
        <authorList>
            <person name="Dong X."/>
            <person name="Chaisiri K."/>
            <person name="Xia D."/>
            <person name="Armstrong S.D."/>
            <person name="Fang Y."/>
            <person name="Donnelly M.J."/>
            <person name="Kadowaki T."/>
            <person name="McGarry J.W."/>
            <person name="Darby A.C."/>
            <person name="Makepeace B.L."/>
        </authorList>
    </citation>
    <scope>NUCLEOTIDE SEQUENCE [LARGE SCALE GENOMIC DNA]</scope>
    <source>
        <strain evidence="5">UoL-UT</strain>
    </source>
</reference>
<name>A0A443SRW9_9ACAR</name>
<dbReference type="GO" id="GO:0002142">
    <property type="term" value="C:stereocilia ankle link complex"/>
    <property type="evidence" value="ECO:0007669"/>
    <property type="project" value="TreeGrafter"/>
</dbReference>
<feature type="domain" description="PDZ" evidence="4">
    <location>
        <begin position="69"/>
        <end position="113"/>
    </location>
</feature>
<evidence type="ECO:0000313" key="5">
    <source>
        <dbReference type="EMBL" id="RWS30249.1"/>
    </source>
</evidence>